<evidence type="ECO:0000313" key="5">
    <source>
        <dbReference type="Proteomes" id="UP001596086"/>
    </source>
</evidence>
<dbReference type="InterPro" id="IPR013656">
    <property type="entry name" value="PAS_4"/>
</dbReference>
<organism evidence="4 5">
    <name type="scientific">Massilia aerilata</name>
    <dbReference type="NCBI Taxonomy" id="453817"/>
    <lineage>
        <taxon>Bacteria</taxon>
        <taxon>Pseudomonadati</taxon>
        <taxon>Pseudomonadota</taxon>
        <taxon>Betaproteobacteria</taxon>
        <taxon>Burkholderiales</taxon>
        <taxon>Oxalobacteraceae</taxon>
        <taxon>Telluria group</taxon>
        <taxon>Massilia</taxon>
    </lineage>
</organism>
<dbReference type="Pfam" id="PF08448">
    <property type="entry name" value="PAS_4"/>
    <property type="match status" value="2"/>
</dbReference>
<keyword evidence="5" id="KW-1185">Reference proteome</keyword>
<evidence type="ECO:0000259" key="3">
    <source>
        <dbReference type="PROSITE" id="PS50887"/>
    </source>
</evidence>
<keyword evidence="4" id="KW-0808">Transferase</keyword>
<dbReference type="Pfam" id="PF00990">
    <property type="entry name" value="GGDEF"/>
    <property type="match status" value="1"/>
</dbReference>
<dbReference type="Proteomes" id="UP001596086">
    <property type="component" value="Unassembled WGS sequence"/>
</dbReference>
<dbReference type="CDD" id="cd01949">
    <property type="entry name" value="GGDEF"/>
    <property type="match status" value="1"/>
</dbReference>
<evidence type="ECO:0000259" key="2">
    <source>
        <dbReference type="PROSITE" id="PS50113"/>
    </source>
</evidence>
<dbReference type="EC" id="2.7.7.65" evidence="4"/>
<dbReference type="PANTHER" id="PTHR44757:SF2">
    <property type="entry name" value="BIOFILM ARCHITECTURE MAINTENANCE PROTEIN MBAA"/>
    <property type="match status" value="1"/>
</dbReference>
<dbReference type="InterPro" id="IPR043128">
    <property type="entry name" value="Rev_trsase/Diguanyl_cyclase"/>
</dbReference>
<dbReference type="InterPro" id="IPR000700">
    <property type="entry name" value="PAS-assoc_C"/>
</dbReference>
<dbReference type="SMART" id="SM00267">
    <property type="entry name" value="GGDEF"/>
    <property type="match status" value="1"/>
</dbReference>
<feature type="domain" description="PAS" evidence="1">
    <location>
        <begin position="326"/>
        <end position="372"/>
    </location>
</feature>
<dbReference type="RefSeq" id="WP_379771254.1">
    <property type="nucleotide sequence ID" value="NZ_JBHSMZ010000008.1"/>
</dbReference>
<reference evidence="5" key="1">
    <citation type="journal article" date="2019" name="Int. J. Syst. Evol. Microbiol.">
        <title>The Global Catalogue of Microorganisms (GCM) 10K type strain sequencing project: providing services to taxonomists for standard genome sequencing and annotation.</title>
        <authorList>
            <consortium name="The Broad Institute Genomics Platform"/>
            <consortium name="The Broad Institute Genome Sequencing Center for Infectious Disease"/>
            <person name="Wu L."/>
            <person name="Ma J."/>
        </authorList>
    </citation>
    <scope>NUCLEOTIDE SEQUENCE [LARGE SCALE GENOMIC DNA]</scope>
    <source>
        <strain evidence="5">CGMCC 4.5798</strain>
    </source>
</reference>
<dbReference type="InterPro" id="IPR029787">
    <property type="entry name" value="Nucleotide_cyclase"/>
</dbReference>
<dbReference type="SUPFAM" id="SSF55781">
    <property type="entry name" value="GAF domain-like"/>
    <property type="match status" value="1"/>
</dbReference>
<dbReference type="Pfam" id="PF01590">
    <property type="entry name" value="GAF"/>
    <property type="match status" value="1"/>
</dbReference>
<protein>
    <submittedName>
        <fullName evidence="4">Diguanylate cyclase domain-containing protein</fullName>
        <ecNumber evidence="4">2.7.7.65</ecNumber>
    </submittedName>
</protein>
<feature type="domain" description="PAC" evidence="2">
    <location>
        <begin position="273"/>
        <end position="325"/>
    </location>
</feature>
<dbReference type="PROSITE" id="PS50113">
    <property type="entry name" value="PAC"/>
    <property type="match status" value="1"/>
</dbReference>
<dbReference type="EMBL" id="JBHSMZ010000008">
    <property type="protein sequence ID" value="MFC5549356.1"/>
    <property type="molecule type" value="Genomic_DNA"/>
</dbReference>
<dbReference type="InterPro" id="IPR035965">
    <property type="entry name" value="PAS-like_dom_sf"/>
</dbReference>
<dbReference type="SUPFAM" id="SSF55073">
    <property type="entry name" value="Nucleotide cyclase"/>
    <property type="match status" value="1"/>
</dbReference>
<proteinExistence type="predicted"/>
<dbReference type="NCBIfam" id="TIGR00229">
    <property type="entry name" value="sensory_box"/>
    <property type="match status" value="2"/>
</dbReference>
<dbReference type="Gene3D" id="3.30.450.40">
    <property type="match status" value="1"/>
</dbReference>
<dbReference type="GO" id="GO:0052621">
    <property type="term" value="F:diguanylate cyclase activity"/>
    <property type="evidence" value="ECO:0007669"/>
    <property type="project" value="UniProtKB-EC"/>
</dbReference>
<feature type="domain" description="GGDEF" evidence="3">
    <location>
        <begin position="480"/>
        <end position="611"/>
    </location>
</feature>
<dbReference type="PANTHER" id="PTHR44757">
    <property type="entry name" value="DIGUANYLATE CYCLASE DGCP"/>
    <property type="match status" value="1"/>
</dbReference>
<gene>
    <name evidence="4" type="ORF">ACFPO9_12645</name>
</gene>
<dbReference type="InterPro" id="IPR029016">
    <property type="entry name" value="GAF-like_dom_sf"/>
</dbReference>
<keyword evidence="4" id="KW-0548">Nucleotidyltransferase</keyword>
<accession>A0ABW0RXF8</accession>
<dbReference type="SUPFAM" id="SSF55785">
    <property type="entry name" value="PYP-like sensor domain (PAS domain)"/>
    <property type="match status" value="2"/>
</dbReference>
<evidence type="ECO:0000259" key="1">
    <source>
        <dbReference type="PROSITE" id="PS50112"/>
    </source>
</evidence>
<dbReference type="InterPro" id="IPR003018">
    <property type="entry name" value="GAF"/>
</dbReference>
<dbReference type="InterPro" id="IPR000014">
    <property type="entry name" value="PAS"/>
</dbReference>
<name>A0ABW0RXF8_9BURK</name>
<dbReference type="InterPro" id="IPR000160">
    <property type="entry name" value="GGDEF_dom"/>
</dbReference>
<dbReference type="SMART" id="SM00091">
    <property type="entry name" value="PAS"/>
    <property type="match status" value="2"/>
</dbReference>
<dbReference type="PROSITE" id="PS50112">
    <property type="entry name" value="PAS"/>
    <property type="match status" value="1"/>
</dbReference>
<dbReference type="SMART" id="SM00065">
    <property type="entry name" value="GAF"/>
    <property type="match status" value="1"/>
</dbReference>
<dbReference type="Gene3D" id="3.30.70.270">
    <property type="match status" value="1"/>
</dbReference>
<sequence length="615" mass="67197">MLSQQELAEEERVNALRALGVLDTPQEDRFDRFTRIAAAAFGAPIALVSLVDAQRQWFKSRVGLDVSETPRSMSFCSHAVALADLLVVPDTHLDERFAGNPLVTGAPCIRFYAGQPVHSVDGQPLGTLCIIDQQPRMFGDADKRMLRDLAQMVQDELNRGVLVAARDAAQMALREMNVQLERRVEDRTRELNAKNALLDAVLESVDVGVVACGADGALTLFNRTARDLHGMDVAGLGSAQWAAHYHLFEEDGMTPLEEGRIPLARALRGEHVKDAPMVVVNPRGEAHRVLASGRALKGANGEALGAVVAMKDVTELAESRARAVESEERLRTIADNVPALIAYIDPGMRYAFANSRYQEWFGVKCADMLGKTVPEAMGEAFFAPRRAALERCLDGYASALEIEEERRGRRRVLSTTYLPHVRDGVVQGIYVLSTDATSAREYERQLHALAHSDHLTGLPNRRSYEERLVQAIARARRSAMAMALVYLDVDHFKQINDTLGHASGDAVLREFAKRLSSTVRATDTVARLAGDEFVIVLEQVGSARECGRIADKLLEAMRADFLVDGQPRQVSASIGIAWSAHPEHGALAHAADEALYQSKRAGRNTASVLVAGAGS</sequence>
<dbReference type="InterPro" id="IPR052155">
    <property type="entry name" value="Biofilm_reg_signaling"/>
</dbReference>
<dbReference type="PROSITE" id="PS50887">
    <property type="entry name" value="GGDEF"/>
    <property type="match status" value="1"/>
</dbReference>
<dbReference type="Gene3D" id="3.30.450.20">
    <property type="entry name" value="PAS domain"/>
    <property type="match status" value="2"/>
</dbReference>
<dbReference type="NCBIfam" id="TIGR00254">
    <property type="entry name" value="GGDEF"/>
    <property type="match status" value="1"/>
</dbReference>
<comment type="caution">
    <text evidence="4">The sequence shown here is derived from an EMBL/GenBank/DDBJ whole genome shotgun (WGS) entry which is preliminary data.</text>
</comment>
<evidence type="ECO:0000313" key="4">
    <source>
        <dbReference type="EMBL" id="MFC5549356.1"/>
    </source>
</evidence>